<dbReference type="EMBL" id="AZHW01000595">
    <property type="protein sequence ID" value="ETW98004.1"/>
    <property type="molecule type" value="Genomic_DNA"/>
</dbReference>
<dbReference type="Pfam" id="PF00486">
    <property type="entry name" value="Trans_reg_C"/>
    <property type="match status" value="1"/>
</dbReference>
<dbReference type="CDD" id="cd00383">
    <property type="entry name" value="trans_reg_C"/>
    <property type="match status" value="1"/>
</dbReference>
<dbReference type="InterPro" id="IPR041664">
    <property type="entry name" value="AAA_16"/>
</dbReference>
<name>W4LJB3_ENTF1</name>
<sequence length="513" mass="57267">MDSAHQLVFGSFRLDPHAQQLWRGEEALGLQARPLAVLQYLVARPGQVVTKEELLSAIWGATSVSKAVLKVAIRAIREALGEQANAPQYIETVGRTGYRYIGGGAAHPTAPSAPEVETAKGACLVGREPELAQLQDALAHALQGERQLVFVTGEPGIGKSTLVDLFQRHLQSLQQTAVGYGQCVEQYGEGEPYLPILEALSRLCRQADGKHLGSLLRQYAPTWAVSMPGVLDETEQEMLFTQAQGATRERRLRELVDAIEISCTQRPLVLVFEDLHWSDYSTLELLSYLAQRRERARLMLIGTYRPEEVLLREHPLQGMRQELQARQCCREVAVELFTRPQVEAYLSERFANSPFVGELAAAVHARTSGHALFMVNLVDALVAQEVIRREGDQWQLTSNVEQVGIPENVQQLIHRQVERLPEEEQRLLEGASVAGTEFEVATVAAALQRELDSVEDACEQLAWQGLFLEESGVAEWADGTVSGQYRFRHILYQQVIYGRISAARQVRLHRLIQ</sequence>
<evidence type="ECO:0000256" key="3">
    <source>
        <dbReference type="ARBA" id="ARBA00023125"/>
    </source>
</evidence>
<keyword evidence="7" id="KW-1185">Reference proteome</keyword>
<dbReference type="GO" id="GO:0006355">
    <property type="term" value="P:regulation of DNA-templated transcription"/>
    <property type="evidence" value="ECO:0007669"/>
    <property type="project" value="InterPro"/>
</dbReference>
<keyword evidence="3 4" id="KW-0238">DNA-binding</keyword>
<dbReference type="PROSITE" id="PS51755">
    <property type="entry name" value="OMPR_PHOB"/>
    <property type="match status" value="1"/>
</dbReference>
<dbReference type="PANTHER" id="PTHR16305">
    <property type="entry name" value="TESTICULAR SOLUBLE ADENYLYL CYCLASE"/>
    <property type="match status" value="1"/>
</dbReference>
<dbReference type="GO" id="GO:0004016">
    <property type="term" value="F:adenylate cyclase activity"/>
    <property type="evidence" value="ECO:0007669"/>
    <property type="project" value="TreeGrafter"/>
</dbReference>
<dbReference type="InterPro" id="IPR016032">
    <property type="entry name" value="Sig_transdc_resp-reg_C-effctor"/>
</dbReference>
<dbReference type="InterPro" id="IPR001867">
    <property type="entry name" value="OmpR/PhoB-type_DNA-bd"/>
</dbReference>
<keyword evidence="2" id="KW-0067">ATP-binding</keyword>
<dbReference type="GO" id="GO:0005737">
    <property type="term" value="C:cytoplasm"/>
    <property type="evidence" value="ECO:0007669"/>
    <property type="project" value="TreeGrafter"/>
</dbReference>
<evidence type="ECO:0000256" key="4">
    <source>
        <dbReference type="PROSITE-ProRule" id="PRU01091"/>
    </source>
</evidence>
<evidence type="ECO:0000313" key="7">
    <source>
        <dbReference type="Proteomes" id="UP000019141"/>
    </source>
</evidence>
<gene>
    <name evidence="6" type="ORF">ETSY1_20435</name>
</gene>
<dbReference type="PATRIC" id="fig|1429438.4.peg.3968"/>
<dbReference type="InterPro" id="IPR027417">
    <property type="entry name" value="P-loop_NTPase"/>
</dbReference>
<dbReference type="InterPro" id="IPR036388">
    <property type="entry name" value="WH-like_DNA-bd_sf"/>
</dbReference>
<protein>
    <submittedName>
        <fullName evidence="6">Transcriptional regulator</fullName>
    </submittedName>
</protein>
<organism evidence="6 7">
    <name type="scientific">Entotheonella factor</name>
    <dbReference type="NCBI Taxonomy" id="1429438"/>
    <lineage>
        <taxon>Bacteria</taxon>
        <taxon>Pseudomonadati</taxon>
        <taxon>Nitrospinota/Tectimicrobiota group</taxon>
        <taxon>Candidatus Tectimicrobiota</taxon>
        <taxon>Candidatus Entotheonellia</taxon>
        <taxon>Candidatus Entotheonellales</taxon>
        <taxon>Candidatus Entotheonellaceae</taxon>
        <taxon>Candidatus Entotheonella</taxon>
    </lineage>
</organism>
<evidence type="ECO:0000256" key="2">
    <source>
        <dbReference type="ARBA" id="ARBA00022840"/>
    </source>
</evidence>
<accession>W4LJB3</accession>
<reference evidence="6 7" key="1">
    <citation type="journal article" date="2014" name="Nature">
        <title>An environmental bacterial taxon with a large and distinct metabolic repertoire.</title>
        <authorList>
            <person name="Wilson M.C."/>
            <person name="Mori T."/>
            <person name="Ruckert C."/>
            <person name="Uria A.R."/>
            <person name="Helf M.J."/>
            <person name="Takada K."/>
            <person name="Gernert C."/>
            <person name="Steffens U.A."/>
            <person name="Heycke N."/>
            <person name="Schmitt S."/>
            <person name="Rinke C."/>
            <person name="Helfrich E.J."/>
            <person name="Brachmann A.O."/>
            <person name="Gurgui C."/>
            <person name="Wakimoto T."/>
            <person name="Kracht M."/>
            <person name="Crusemann M."/>
            <person name="Hentschel U."/>
            <person name="Abe I."/>
            <person name="Matsunaga S."/>
            <person name="Kalinowski J."/>
            <person name="Takeyama H."/>
            <person name="Piel J."/>
        </authorList>
    </citation>
    <scope>NUCLEOTIDE SEQUENCE [LARGE SCALE GENOMIC DNA]</scope>
    <source>
        <strain evidence="7">TSY1</strain>
    </source>
</reference>
<dbReference type="SMART" id="SM00862">
    <property type="entry name" value="Trans_reg_C"/>
    <property type="match status" value="1"/>
</dbReference>
<dbReference type="GO" id="GO:0003677">
    <property type="term" value="F:DNA binding"/>
    <property type="evidence" value="ECO:0007669"/>
    <property type="project" value="UniProtKB-UniRule"/>
</dbReference>
<dbReference type="Pfam" id="PF13191">
    <property type="entry name" value="AAA_16"/>
    <property type="match status" value="1"/>
</dbReference>
<dbReference type="PANTHER" id="PTHR16305:SF28">
    <property type="entry name" value="GUANYLATE CYCLASE DOMAIN-CONTAINING PROTEIN"/>
    <property type="match status" value="1"/>
</dbReference>
<feature type="DNA-binding region" description="OmpR/PhoB-type" evidence="4">
    <location>
        <begin position="4"/>
        <end position="102"/>
    </location>
</feature>
<dbReference type="AlphaFoldDB" id="W4LJB3"/>
<dbReference type="HOGENOM" id="CLU_004435_2_1_7"/>
<dbReference type="SUPFAM" id="SSF52540">
    <property type="entry name" value="P-loop containing nucleoside triphosphate hydrolases"/>
    <property type="match status" value="1"/>
</dbReference>
<evidence type="ECO:0000256" key="1">
    <source>
        <dbReference type="ARBA" id="ARBA00022741"/>
    </source>
</evidence>
<dbReference type="SUPFAM" id="SSF46894">
    <property type="entry name" value="C-terminal effector domain of the bipartite response regulators"/>
    <property type="match status" value="1"/>
</dbReference>
<dbReference type="Proteomes" id="UP000019141">
    <property type="component" value="Unassembled WGS sequence"/>
</dbReference>
<evidence type="ECO:0000259" key="5">
    <source>
        <dbReference type="PROSITE" id="PS51755"/>
    </source>
</evidence>
<keyword evidence="1" id="KW-0547">Nucleotide-binding</keyword>
<dbReference type="GO" id="GO:0005524">
    <property type="term" value="F:ATP binding"/>
    <property type="evidence" value="ECO:0007669"/>
    <property type="project" value="UniProtKB-KW"/>
</dbReference>
<dbReference type="GO" id="GO:0000160">
    <property type="term" value="P:phosphorelay signal transduction system"/>
    <property type="evidence" value="ECO:0007669"/>
    <property type="project" value="InterPro"/>
</dbReference>
<dbReference type="Gene3D" id="3.40.50.300">
    <property type="entry name" value="P-loop containing nucleotide triphosphate hydrolases"/>
    <property type="match status" value="1"/>
</dbReference>
<feature type="domain" description="OmpR/PhoB-type" evidence="5">
    <location>
        <begin position="4"/>
        <end position="102"/>
    </location>
</feature>
<proteinExistence type="predicted"/>
<evidence type="ECO:0000313" key="6">
    <source>
        <dbReference type="EMBL" id="ETW98004.1"/>
    </source>
</evidence>
<comment type="caution">
    <text evidence="6">The sequence shown here is derived from an EMBL/GenBank/DDBJ whole genome shotgun (WGS) entry which is preliminary data.</text>
</comment>
<dbReference type="Gene3D" id="1.10.10.10">
    <property type="entry name" value="Winged helix-like DNA-binding domain superfamily/Winged helix DNA-binding domain"/>
    <property type="match status" value="1"/>
</dbReference>